<protein>
    <submittedName>
        <fullName evidence="2">Kinase-like protein</fullName>
    </submittedName>
</protein>
<sequence length="589" mass="66668">MDIETPLVARPPTPDKAVVQDETQSLSDDSRAFFPNSRHFVISGGNFTNIINSEPPEPSDFRKIAAGDLVLKEAILEDNGSVTLHRKKRVSRRRVYSAGIYGNTSKMTVAVYDGMDAEKNWRDAIASYSCLRHPNVVQLFGTTQARNYYTAIFHDDLISARKLLLEKSESGLWTVYFRNFLASRFSSELYHDAASYISSVMGGRWVSSEDCTMWIRHSTGQVCLELTPGYDDVLPRAYFIERREYQHEEMFDESVKFRIDDIVNSTTLSKYYDAFCEDPANHTLSELPASASLGSVLNLASSDGATVVASTPAQARYKSSWRYQQLYYEPGKQDSDWNWEELIDYEIVGDGWARVESARVMKCYYHDEDLKPEGLYAWLAQAHRIFNASKIGQSWETFALLVRITIFVVLEEIDRDLMPRGFLFLYCPSGWHSTSISSARPESIAFWSLDSLGQHRLSSEEAKSLGFPAIEAKIEVHLKSWDSATYLFLRQFHEEKGFDPHSEDVASCLGLTPICLSISCAEPAKLLEIREAKKITWEASDTGQSREPSDEEMEDIILPRSLVYLASLQCIFIALAALLAASDSRNRTV</sequence>
<organism evidence="2 3">
    <name type="scientific">Favolaschia claudopus</name>
    <dbReference type="NCBI Taxonomy" id="2862362"/>
    <lineage>
        <taxon>Eukaryota</taxon>
        <taxon>Fungi</taxon>
        <taxon>Dikarya</taxon>
        <taxon>Basidiomycota</taxon>
        <taxon>Agaricomycotina</taxon>
        <taxon>Agaricomycetes</taxon>
        <taxon>Agaricomycetidae</taxon>
        <taxon>Agaricales</taxon>
        <taxon>Marasmiineae</taxon>
        <taxon>Mycenaceae</taxon>
        <taxon>Favolaschia</taxon>
    </lineage>
</organism>
<dbReference type="AlphaFoldDB" id="A0AAW0BUF5"/>
<evidence type="ECO:0000256" key="1">
    <source>
        <dbReference type="SAM" id="Phobius"/>
    </source>
</evidence>
<keyword evidence="2" id="KW-0418">Kinase</keyword>
<evidence type="ECO:0000313" key="3">
    <source>
        <dbReference type="Proteomes" id="UP001362999"/>
    </source>
</evidence>
<feature type="transmembrane region" description="Helical" evidence="1">
    <location>
        <begin position="562"/>
        <end position="581"/>
    </location>
</feature>
<keyword evidence="1" id="KW-1133">Transmembrane helix</keyword>
<gene>
    <name evidence="2" type="ORF">R3P38DRAFT_2933049</name>
</gene>
<keyword evidence="2" id="KW-0808">Transferase</keyword>
<dbReference type="GO" id="GO:0016301">
    <property type="term" value="F:kinase activity"/>
    <property type="evidence" value="ECO:0007669"/>
    <property type="project" value="UniProtKB-KW"/>
</dbReference>
<name>A0AAW0BUF5_9AGAR</name>
<comment type="caution">
    <text evidence="2">The sequence shown here is derived from an EMBL/GenBank/DDBJ whole genome shotgun (WGS) entry which is preliminary data.</text>
</comment>
<accession>A0AAW0BUF5</accession>
<evidence type="ECO:0000313" key="2">
    <source>
        <dbReference type="EMBL" id="KAK7030074.1"/>
    </source>
</evidence>
<proteinExistence type="predicted"/>
<dbReference type="EMBL" id="JAWWNJ010000026">
    <property type="protein sequence ID" value="KAK7030074.1"/>
    <property type="molecule type" value="Genomic_DNA"/>
</dbReference>
<keyword evidence="1" id="KW-0812">Transmembrane</keyword>
<reference evidence="2 3" key="1">
    <citation type="journal article" date="2024" name="J Genomics">
        <title>Draft genome sequencing and assembly of Favolaschia claudopus CIRM-BRFM 2984 isolated from oak limbs.</title>
        <authorList>
            <person name="Navarro D."/>
            <person name="Drula E."/>
            <person name="Chaduli D."/>
            <person name="Cazenave R."/>
            <person name="Ahrendt S."/>
            <person name="Wang J."/>
            <person name="Lipzen A."/>
            <person name="Daum C."/>
            <person name="Barry K."/>
            <person name="Grigoriev I.V."/>
            <person name="Favel A."/>
            <person name="Rosso M.N."/>
            <person name="Martin F."/>
        </authorList>
    </citation>
    <scope>NUCLEOTIDE SEQUENCE [LARGE SCALE GENOMIC DNA]</scope>
    <source>
        <strain evidence="2 3">CIRM-BRFM 2984</strain>
    </source>
</reference>
<keyword evidence="3" id="KW-1185">Reference proteome</keyword>
<dbReference type="Proteomes" id="UP001362999">
    <property type="component" value="Unassembled WGS sequence"/>
</dbReference>
<keyword evidence="1" id="KW-0472">Membrane</keyword>